<name>A0A132PB71_9MYCO</name>
<dbReference type="RefSeq" id="WP_067859704.1">
    <property type="nucleotide sequence ID" value="NZ_LGTW01000041.1"/>
</dbReference>
<evidence type="ECO:0000256" key="1">
    <source>
        <dbReference type="SAM" id="MobiDB-lite"/>
    </source>
</evidence>
<proteinExistence type="predicted"/>
<keyword evidence="3" id="KW-1185">Reference proteome</keyword>
<organism evidence="2 3">
    <name type="scientific">Mycolicibacterium wolinskyi</name>
    <dbReference type="NCBI Taxonomy" id="59750"/>
    <lineage>
        <taxon>Bacteria</taxon>
        <taxon>Bacillati</taxon>
        <taxon>Actinomycetota</taxon>
        <taxon>Actinomycetes</taxon>
        <taxon>Mycobacteriales</taxon>
        <taxon>Mycobacteriaceae</taxon>
        <taxon>Mycolicibacterium</taxon>
    </lineage>
</organism>
<evidence type="ECO:0008006" key="4">
    <source>
        <dbReference type="Google" id="ProtNLM"/>
    </source>
</evidence>
<dbReference type="InterPro" id="IPR044925">
    <property type="entry name" value="His-Me_finger_sf"/>
</dbReference>
<dbReference type="Proteomes" id="UP000070612">
    <property type="component" value="Unassembled WGS sequence"/>
</dbReference>
<dbReference type="PATRIC" id="fig|59750.3.peg.5761"/>
<dbReference type="AlphaFoldDB" id="A0A132PB71"/>
<dbReference type="SUPFAM" id="SSF54060">
    <property type="entry name" value="His-Me finger endonucleases"/>
    <property type="match status" value="1"/>
</dbReference>
<protein>
    <recommendedName>
        <fullName evidence="4">HNH nuclease domain-containing protein</fullName>
    </recommendedName>
</protein>
<comment type="caution">
    <text evidence="2">The sequence shown here is derived from an EMBL/GenBank/DDBJ whole genome shotgun (WGS) entry which is preliminary data.</text>
</comment>
<reference evidence="2 3" key="1">
    <citation type="submission" date="2015-07" db="EMBL/GenBank/DDBJ databases">
        <title>A draft genome sequence of Mycobacterium wolinskyi.</title>
        <authorList>
            <person name="de Man T.J."/>
            <person name="Perry K.A."/>
            <person name="Coulliette A.D."/>
            <person name="Jensen B."/>
            <person name="Toney N.C."/>
            <person name="Limbago B.M."/>
            <person name="Noble-Wang J."/>
        </authorList>
    </citation>
    <scope>NUCLEOTIDE SEQUENCE [LARGE SCALE GENOMIC DNA]</scope>
    <source>
        <strain evidence="2 3">CDC_01</strain>
    </source>
</reference>
<gene>
    <name evidence="2" type="ORF">AFM11_35160</name>
</gene>
<evidence type="ECO:0000313" key="3">
    <source>
        <dbReference type="Proteomes" id="UP000070612"/>
    </source>
</evidence>
<sequence>MDGLYRGGDALWVDAHVHAAECARFRSYVVPGPRPEDCSIWVGAIGADGYGRFFITRAGMGFCVRPNRYALAMSTGEPLGVDVLALHECDNPICVKINPAGSVRQHVVAGTQSENMTRMGRGRRGGGRPTIRGVGRRARRERSVALREAVRDGWNAEAVREALLGGEPRLF</sequence>
<feature type="region of interest" description="Disordered" evidence="1">
    <location>
        <begin position="117"/>
        <end position="138"/>
    </location>
</feature>
<evidence type="ECO:0000313" key="2">
    <source>
        <dbReference type="EMBL" id="KWX19585.1"/>
    </source>
</evidence>
<accession>A0A132PB71</accession>
<dbReference type="EMBL" id="LGTW01000041">
    <property type="protein sequence ID" value="KWX19585.1"/>
    <property type="molecule type" value="Genomic_DNA"/>
</dbReference>